<keyword evidence="4 5" id="KW-1133">Transmembrane helix</keyword>
<evidence type="ECO:0000256" key="2">
    <source>
        <dbReference type="ARBA" id="ARBA00022676"/>
    </source>
</evidence>
<dbReference type="InterPro" id="IPR050321">
    <property type="entry name" value="Glycosyltr_2/OpgH_subfam"/>
</dbReference>
<evidence type="ECO:0000313" key="7">
    <source>
        <dbReference type="Proteomes" id="UP001589867"/>
    </source>
</evidence>
<comment type="subcellular location">
    <subcellularLocation>
        <location evidence="1">Membrane</location>
        <topology evidence="1">Multi-pass membrane protein</topology>
    </subcellularLocation>
</comment>
<keyword evidence="3" id="KW-0808">Transferase</keyword>
<keyword evidence="7" id="KW-1185">Reference proteome</keyword>
<evidence type="ECO:0008006" key="8">
    <source>
        <dbReference type="Google" id="ProtNLM"/>
    </source>
</evidence>
<organism evidence="6 7">
    <name type="scientific">Phytohabitans kaempferiae</name>
    <dbReference type="NCBI Taxonomy" id="1620943"/>
    <lineage>
        <taxon>Bacteria</taxon>
        <taxon>Bacillati</taxon>
        <taxon>Actinomycetota</taxon>
        <taxon>Actinomycetes</taxon>
        <taxon>Micromonosporales</taxon>
        <taxon>Micromonosporaceae</taxon>
    </lineage>
</organism>
<feature type="transmembrane region" description="Helical" evidence="5">
    <location>
        <begin position="484"/>
        <end position="510"/>
    </location>
</feature>
<feature type="transmembrane region" description="Helical" evidence="5">
    <location>
        <begin position="564"/>
        <end position="583"/>
    </location>
</feature>
<keyword evidence="5" id="KW-0472">Membrane</keyword>
<accession>A0ABV6LW71</accession>
<feature type="transmembrane region" description="Helical" evidence="5">
    <location>
        <begin position="12"/>
        <end position="33"/>
    </location>
</feature>
<evidence type="ECO:0000256" key="5">
    <source>
        <dbReference type="SAM" id="Phobius"/>
    </source>
</evidence>
<dbReference type="PANTHER" id="PTHR43867:SF2">
    <property type="entry name" value="CELLULOSE SYNTHASE CATALYTIC SUBUNIT A [UDP-FORMING]"/>
    <property type="match status" value="1"/>
</dbReference>
<comment type="caution">
    <text evidence="6">The sequence shown here is derived from an EMBL/GenBank/DDBJ whole genome shotgun (WGS) entry which is preliminary data.</text>
</comment>
<protein>
    <recommendedName>
        <fullName evidence="8">Glycosyltransferase 2-like domain-containing protein</fullName>
    </recommendedName>
</protein>
<keyword evidence="2" id="KW-0328">Glycosyltransferase</keyword>
<evidence type="ECO:0000256" key="1">
    <source>
        <dbReference type="ARBA" id="ARBA00004141"/>
    </source>
</evidence>
<dbReference type="PANTHER" id="PTHR43867">
    <property type="entry name" value="CELLULOSE SYNTHASE CATALYTIC SUBUNIT A [UDP-FORMING]"/>
    <property type="match status" value="1"/>
</dbReference>
<evidence type="ECO:0000313" key="6">
    <source>
        <dbReference type="EMBL" id="MFC0526672.1"/>
    </source>
</evidence>
<keyword evidence="5" id="KW-0812">Transmembrane</keyword>
<proteinExistence type="predicted"/>
<evidence type="ECO:0000256" key="3">
    <source>
        <dbReference type="ARBA" id="ARBA00022679"/>
    </source>
</evidence>
<reference evidence="6 7" key="1">
    <citation type="submission" date="2024-09" db="EMBL/GenBank/DDBJ databases">
        <authorList>
            <person name="Sun Q."/>
            <person name="Mori K."/>
        </authorList>
    </citation>
    <scope>NUCLEOTIDE SEQUENCE [LARGE SCALE GENOMIC DNA]</scope>
    <source>
        <strain evidence="6 7">TBRC 3947</strain>
    </source>
</reference>
<feature type="transmembrane region" description="Helical" evidence="5">
    <location>
        <begin position="426"/>
        <end position="451"/>
    </location>
</feature>
<dbReference type="EMBL" id="JBHLUH010000004">
    <property type="protein sequence ID" value="MFC0526672.1"/>
    <property type="molecule type" value="Genomic_DNA"/>
</dbReference>
<evidence type="ECO:0000256" key="4">
    <source>
        <dbReference type="ARBA" id="ARBA00022989"/>
    </source>
</evidence>
<sequence length="603" mass="64875">MTGSKRRSALAPYVSAIVATTVFGMVAFYAVVWPASTPGLWLALVALPLLVVAGQVASTVVNWCVTLIVPPRRVPRLDLSTGVPAEFRTLVVVPTMLPDVAAARALTAKLERHFLANPDRNLYFALLTDFCDAVAPHTEHDSAILSTVYEGVQALNRRHAHAGDRFLLLHRQRHWNAAEHKWMGRERKRGKLADLNDVIAGRATTADRFATVAGPVSILPHVRYVITLDDDTALPPGAARSLVSAIAHPLNQASFDPSRRRVVRGYGILQPRVASIGYGAGASQLSRALSGGAAVDQYTGDVSDVYQDLFGEGSFVGKGIYDVAAVVRALDGVIPPDRVLSHDLLEGCYARSGLIGDVILTEGAPRHYHGEISRRSRWVRGDWQAAAWLLPTVPVCGGGRIPNPLSALSRWKLLDNLRRSLVKPSLLALAVLAVFAPPALLAGLIVAIVAVPLTPVAIRLADLLGNSRNLRQARDELPEMWRPAWLALTEVVFLPYEGVVYASAIVRTWYRLAIGRRLLDWVSAGEVAGRAVGLGGYLARMWAAPLLGLVLVGRFATQPGTPTLGLLLLGLAWLAAPVLADVISRSPGQPAPAVSRRSDSAWA</sequence>
<dbReference type="RefSeq" id="WP_377244985.1">
    <property type="nucleotide sequence ID" value="NZ_JBHLUH010000004.1"/>
</dbReference>
<name>A0ABV6LW71_9ACTN</name>
<dbReference type="Proteomes" id="UP001589867">
    <property type="component" value="Unassembled WGS sequence"/>
</dbReference>
<gene>
    <name evidence="6" type="ORF">ACFFIA_03265</name>
</gene>
<feature type="transmembrane region" description="Helical" evidence="5">
    <location>
        <begin position="39"/>
        <end position="69"/>
    </location>
</feature>